<proteinExistence type="predicted"/>
<evidence type="ECO:0000313" key="1">
    <source>
        <dbReference type="EMBL" id="MDT0331743.1"/>
    </source>
</evidence>
<reference evidence="2" key="1">
    <citation type="submission" date="2023-07" db="EMBL/GenBank/DDBJ databases">
        <title>30 novel species of actinomycetes from the DSMZ collection.</title>
        <authorList>
            <person name="Nouioui I."/>
        </authorList>
    </citation>
    <scope>NUCLEOTIDE SEQUENCE [LARGE SCALE GENOMIC DNA]</scope>
    <source>
        <strain evidence="2">DSM 44743</strain>
    </source>
</reference>
<evidence type="ECO:0000313" key="2">
    <source>
        <dbReference type="Proteomes" id="UP001183390"/>
    </source>
</evidence>
<protein>
    <submittedName>
        <fullName evidence="1">Uncharacterized protein</fullName>
    </submittedName>
</protein>
<keyword evidence="2" id="KW-1185">Reference proteome</keyword>
<dbReference type="EMBL" id="JAVREP010000027">
    <property type="protein sequence ID" value="MDT0331743.1"/>
    <property type="molecule type" value="Genomic_DNA"/>
</dbReference>
<sequence length="186" mass="21533">MTIDQDPRQLMQRALDFLQDQRLKKADRVASSLDLLGLLSSSLNQNPPPQEELDEFKSTFSSLITNKHNLGGIFSYATTCGIYAERGRLDGFEEACGMRSILQILSDYFIEWDQVEPQNLRNTFIEDLEDIDETLKAVSDDAPPVREEDIPDWAPADHWWWRAPKRQDMSQAEIDDRLHYDWNDGI</sequence>
<name>A0ABU2MGB9_9ACTN</name>
<accession>A0ABU2MGB9</accession>
<comment type="caution">
    <text evidence="1">The sequence shown here is derived from an EMBL/GenBank/DDBJ whole genome shotgun (WGS) entry which is preliminary data.</text>
</comment>
<dbReference type="RefSeq" id="WP_311514209.1">
    <property type="nucleotide sequence ID" value="NZ_JAVREP010000027.1"/>
</dbReference>
<organism evidence="1 2">
    <name type="scientific">Nocardiopsis lambiniae</name>
    <dbReference type="NCBI Taxonomy" id="3075539"/>
    <lineage>
        <taxon>Bacteria</taxon>
        <taxon>Bacillati</taxon>
        <taxon>Actinomycetota</taxon>
        <taxon>Actinomycetes</taxon>
        <taxon>Streptosporangiales</taxon>
        <taxon>Nocardiopsidaceae</taxon>
        <taxon>Nocardiopsis</taxon>
    </lineage>
</organism>
<gene>
    <name evidence="1" type="ORF">RM479_25325</name>
</gene>
<dbReference type="Proteomes" id="UP001183390">
    <property type="component" value="Unassembled WGS sequence"/>
</dbReference>